<reference evidence="1" key="2">
    <citation type="submission" date="2014-07" db="EMBL/GenBank/DDBJ databases">
        <authorList>
            <person name="Hull J."/>
        </authorList>
    </citation>
    <scope>NUCLEOTIDE SEQUENCE</scope>
</reference>
<accession>A0A0A9Z393</accession>
<feature type="non-terminal residue" evidence="1">
    <location>
        <position position="130"/>
    </location>
</feature>
<reference evidence="1" key="1">
    <citation type="journal article" date="2014" name="PLoS ONE">
        <title>Transcriptome-Based Identification of ABC Transporters in the Western Tarnished Plant Bug Lygus hesperus.</title>
        <authorList>
            <person name="Hull J.J."/>
            <person name="Chaney K."/>
            <person name="Geib S.M."/>
            <person name="Fabrick J.A."/>
            <person name="Brent C.S."/>
            <person name="Walsh D."/>
            <person name="Lavine L.C."/>
        </authorList>
    </citation>
    <scope>NUCLEOTIDE SEQUENCE</scope>
</reference>
<evidence type="ECO:0000313" key="1">
    <source>
        <dbReference type="EMBL" id="JAG37818.1"/>
    </source>
</evidence>
<name>A0A0A9Z393_LYGHE</name>
<dbReference type="AlphaFoldDB" id="A0A0A9Z393"/>
<organism evidence="1">
    <name type="scientific">Lygus hesperus</name>
    <name type="common">Western plant bug</name>
    <dbReference type="NCBI Taxonomy" id="30085"/>
    <lineage>
        <taxon>Eukaryota</taxon>
        <taxon>Metazoa</taxon>
        <taxon>Ecdysozoa</taxon>
        <taxon>Arthropoda</taxon>
        <taxon>Hexapoda</taxon>
        <taxon>Insecta</taxon>
        <taxon>Pterygota</taxon>
        <taxon>Neoptera</taxon>
        <taxon>Paraneoptera</taxon>
        <taxon>Hemiptera</taxon>
        <taxon>Heteroptera</taxon>
        <taxon>Panheteroptera</taxon>
        <taxon>Cimicomorpha</taxon>
        <taxon>Miridae</taxon>
        <taxon>Mirini</taxon>
        <taxon>Lygus</taxon>
    </lineage>
</organism>
<sequence>KDRLELMILFQPTGAGTYSIGVPIYVDEYSRDRPYTIVKMTGVFYRSSLTCVCSMANFIPVCVDVEIDKVIYIVANHQPEDSKLAVEIVGTKGESIETFFTVIFPNTNNIPYGIDNFVIPVKIKCRSENP</sequence>
<dbReference type="EMBL" id="GBHO01005786">
    <property type="protein sequence ID" value="JAG37818.1"/>
    <property type="molecule type" value="Transcribed_RNA"/>
</dbReference>
<gene>
    <name evidence="1" type="primary">rbfA_3</name>
    <name evidence="1" type="ORF">CM83_1046</name>
</gene>
<proteinExistence type="predicted"/>
<protein>
    <submittedName>
        <fullName evidence="1">Ribosome-binding factor A</fullName>
    </submittedName>
</protein>
<feature type="non-terminal residue" evidence="1">
    <location>
        <position position="1"/>
    </location>
</feature>